<dbReference type="RefSeq" id="WP_323449322.1">
    <property type="nucleotide sequence ID" value="NZ_BSBI01000010.1"/>
</dbReference>
<dbReference type="InterPro" id="IPR012340">
    <property type="entry name" value="NA-bd_OB-fold"/>
</dbReference>
<keyword evidence="4" id="KW-1185">Reference proteome</keyword>
<reference evidence="3 4" key="1">
    <citation type="submission" date="2022-10" db="EMBL/GenBank/DDBJ databases">
        <title>Draft genome sequence of Streptomyces sp. YSPA8.</title>
        <authorList>
            <person name="Moriuchi R."/>
            <person name="Dohra H."/>
            <person name="Yamamura H."/>
            <person name="Kodani S."/>
        </authorList>
    </citation>
    <scope>NUCLEOTIDE SEQUENCE [LARGE SCALE GENOMIC DNA]</scope>
    <source>
        <strain evidence="3 4">YSPA8</strain>
    </source>
</reference>
<dbReference type="SUPFAM" id="SSF50249">
    <property type="entry name" value="Nucleic acid-binding proteins"/>
    <property type="match status" value="1"/>
</dbReference>
<evidence type="ECO:0000313" key="3">
    <source>
        <dbReference type="EMBL" id="GLF97320.1"/>
    </source>
</evidence>
<accession>A0ABQ5P403</accession>
<organism evidence="3 4">
    <name type="scientific">Streptomyces yaizuensis</name>
    <dbReference type="NCBI Taxonomy" id="2989713"/>
    <lineage>
        <taxon>Bacteria</taxon>
        <taxon>Bacillati</taxon>
        <taxon>Actinomycetota</taxon>
        <taxon>Actinomycetes</taxon>
        <taxon>Kitasatosporales</taxon>
        <taxon>Streptomycetaceae</taxon>
        <taxon>Streptomyces</taxon>
    </lineage>
</organism>
<name>A0ABQ5P403_9ACTN</name>
<evidence type="ECO:0000259" key="1">
    <source>
        <dbReference type="Pfam" id="PF01796"/>
    </source>
</evidence>
<dbReference type="PANTHER" id="PTHR34075">
    <property type="entry name" value="BLR3430 PROTEIN"/>
    <property type="match status" value="1"/>
</dbReference>
<feature type="domain" description="ChsH2 rubredoxin-like zinc ribbon" evidence="2">
    <location>
        <begin position="23"/>
        <end position="58"/>
    </location>
</feature>
<feature type="domain" description="ChsH2 C-terminal OB-fold" evidence="1">
    <location>
        <begin position="60"/>
        <end position="125"/>
    </location>
</feature>
<dbReference type="Pfam" id="PF01796">
    <property type="entry name" value="OB_ChsH2_C"/>
    <property type="match status" value="1"/>
</dbReference>
<evidence type="ECO:0000259" key="2">
    <source>
        <dbReference type="Pfam" id="PF12172"/>
    </source>
</evidence>
<dbReference type="InterPro" id="IPR022002">
    <property type="entry name" value="ChsH2_Znr"/>
</dbReference>
<dbReference type="Proteomes" id="UP001291653">
    <property type="component" value="Unassembled WGS sequence"/>
</dbReference>
<comment type="caution">
    <text evidence="3">The sequence shown here is derived from an EMBL/GenBank/DDBJ whole genome shotgun (WGS) entry which is preliminary data.</text>
</comment>
<dbReference type="InterPro" id="IPR052513">
    <property type="entry name" value="Thioester_dehydratase-like"/>
</dbReference>
<proteinExistence type="predicted"/>
<protein>
    <submittedName>
        <fullName evidence="3">Zn-ribbon domain-containing OB-fold protein</fullName>
    </submittedName>
</protein>
<dbReference type="InterPro" id="IPR002878">
    <property type="entry name" value="ChsH2_C"/>
</dbReference>
<evidence type="ECO:0000313" key="4">
    <source>
        <dbReference type="Proteomes" id="UP001291653"/>
    </source>
</evidence>
<dbReference type="Pfam" id="PF12172">
    <property type="entry name" value="zf-ChsH2"/>
    <property type="match status" value="1"/>
</dbReference>
<sequence>MAAAPTPPPHALPEIDDFTRPYWEAAAEGRLLVRRCRGCARAHHYPREFCPYCWSADVVWETASGRATLYTWSVVHRNDLPPFRLRLPYVAAVVDLAEGPRMSTEIVECPPEALRVSMPLEATFRRAAPELCLPVFRPSRGVGAGRGDAAA</sequence>
<dbReference type="PANTHER" id="PTHR34075:SF5">
    <property type="entry name" value="BLR3430 PROTEIN"/>
    <property type="match status" value="1"/>
</dbReference>
<gene>
    <name evidence="3" type="ORF">SYYSPA8_23505</name>
</gene>
<dbReference type="Gene3D" id="6.10.30.10">
    <property type="match status" value="1"/>
</dbReference>
<dbReference type="EMBL" id="BSBI01000010">
    <property type="protein sequence ID" value="GLF97320.1"/>
    <property type="molecule type" value="Genomic_DNA"/>
</dbReference>